<dbReference type="Pfam" id="PF13416">
    <property type="entry name" value="SBP_bac_8"/>
    <property type="match status" value="1"/>
</dbReference>
<reference evidence="7" key="2">
    <citation type="submission" date="2017-08" db="EMBL/GenBank/DDBJ databases">
        <authorList>
            <person name="Varghese N."/>
            <person name="Submissions S."/>
        </authorList>
    </citation>
    <scope>NUCLEOTIDE SEQUENCE [LARGE SCALE GENOMIC DNA]</scope>
    <source>
        <strain evidence="7">USBA17B2</strain>
    </source>
</reference>
<name>A0A285VU11_9MICO</name>
<protein>
    <submittedName>
        <fullName evidence="5">Carbohydrate ABC transporter substrate-binding protein, CUT1 family</fullName>
    </submittedName>
    <submittedName>
        <fullName evidence="6">Multiple sugar transport system substrate-binding protein</fullName>
    </submittedName>
</protein>
<feature type="signal peptide" evidence="4">
    <location>
        <begin position="1"/>
        <end position="20"/>
    </location>
</feature>
<comment type="similarity">
    <text evidence="1">Belongs to the bacterial solute-binding protein 1 family.</text>
</comment>
<evidence type="ECO:0000256" key="4">
    <source>
        <dbReference type="SAM" id="SignalP"/>
    </source>
</evidence>
<dbReference type="GO" id="GO:0042956">
    <property type="term" value="P:maltodextrin transmembrane transport"/>
    <property type="evidence" value="ECO:0007669"/>
    <property type="project" value="TreeGrafter"/>
</dbReference>
<accession>A0A285VU11</accession>
<dbReference type="PROSITE" id="PS51257">
    <property type="entry name" value="PROKAR_LIPOPROTEIN"/>
    <property type="match status" value="1"/>
</dbReference>
<evidence type="ECO:0000256" key="2">
    <source>
        <dbReference type="ARBA" id="ARBA00022448"/>
    </source>
</evidence>
<evidence type="ECO:0000313" key="6">
    <source>
        <dbReference type="EMBL" id="SOC57625.1"/>
    </source>
</evidence>
<dbReference type="GO" id="GO:1901982">
    <property type="term" value="F:maltose binding"/>
    <property type="evidence" value="ECO:0007669"/>
    <property type="project" value="TreeGrafter"/>
</dbReference>
<dbReference type="InterPro" id="IPR006059">
    <property type="entry name" value="SBP"/>
</dbReference>
<dbReference type="EMBL" id="OBQK01000013">
    <property type="protein sequence ID" value="SOC57535.1"/>
    <property type="molecule type" value="Genomic_DNA"/>
</dbReference>
<reference evidence="5" key="1">
    <citation type="submission" date="2017-08" db="EMBL/GenBank/DDBJ databases">
        <authorList>
            <person name="de Groot N.N."/>
        </authorList>
    </citation>
    <scope>NUCLEOTIDE SEQUENCE [LARGE SCALE GENOMIC DNA]</scope>
    <source>
        <strain evidence="5">USBA17B2</strain>
    </source>
</reference>
<evidence type="ECO:0000313" key="7">
    <source>
        <dbReference type="Proteomes" id="UP000219688"/>
    </source>
</evidence>
<evidence type="ECO:0000256" key="1">
    <source>
        <dbReference type="ARBA" id="ARBA00008520"/>
    </source>
</evidence>
<keyword evidence="3 4" id="KW-0732">Signal</keyword>
<dbReference type="PANTHER" id="PTHR30061:SF50">
    <property type="entry name" value="MALTOSE_MALTODEXTRIN-BINDING PERIPLASMIC PROTEIN"/>
    <property type="match status" value="1"/>
</dbReference>
<dbReference type="GO" id="GO:0015768">
    <property type="term" value="P:maltose transport"/>
    <property type="evidence" value="ECO:0007669"/>
    <property type="project" value="TreeGrafter"/>
</dbReference>
<gene>
    <name evidence="5" type="ORF">SAMN05421879_11366</name>
    <name evidence="6" type="ORF">SAMN05421879_11445</name>
</gene>
<evidence type="ECO:0000256" key="3">
    <source>
        <dbReference type="ARBA" id="ARBA00022729"/>
    </source>
</evidence>
<sequence>MKKTNSILALAAAGTLVLSACGGGESFEDTDGGDGGDASQPAASAEGAASLVMLIGSSGEAETTAVEEATAAWAEETGNEVEVRPATDLGQELAQGFAGGNPPDIFYLDASQVAEQASAGNLFAYEAEDNDDFYPALQEAFTYDGQQWCAPKDFSTLALQINTAKWEEAGLTDDDIPTTYEELATVAETLTQGDTVGLVLGPGIDRLGAFVVGNGGWWLNEDATEPTGASEEVLAGLEYVQENMAAGNFAYAADVDAGWGGEAFGTQRAAMTMEGNWIKGAMTNDYPDVEYTVAELPEGPAGPGTLLFSNCWGIAAESEAQAQAVDLVNYLTAAEQQLGFAEAFGVMPSRQSATDAYTEAFPEDAPFIAGGEYGRGPINAPDMAQVTADLNSQLEGLEGANLQQVMESFDTNASAVLGQ</sequence>
<keyword evidence="7" id="KW-1185">Reference proteome</keyword>
<dbReference type="Proteomes" id="UP000219688">
    <property type="component" value="Unassembled WGS sequence"/>
</dbReference>
<evidence type="ECO:0000313" key="5">
    <source>
        <dbReference type="EMBL" id="SOC57535.1"/>
    </source>
</evidence>
<dbReference type="EMBL" id="OBQK01000014">
    <property type="protein sequence ID" value="SOC57625.1"/>
    <property type="molecule type" value="Genomic_DNA"/>
</dbReference>
<proteinExistence type="inferred from homology"/>
<dbReference type="SUPFAM" id="SSF53850">
    <property type="entry name" value="Periplasmic binding protein-like II"/>
    <property type="match status" value="1"/>
</dbReference>
<keyword evidence="6" id="KW-0762">Sugar transport</keyword>
<dbReference type="RefSeq" id="WP_097189095.1">
    <property type="nucleotide sequence ID" value="NZ_OBQK01000013.1"/>
</dbReference>
<dbReference type="AlphaFoldDB" id="A0A285VU11"/>
<dbReference type="PANTHER" id="PTHR30061">
    <property type="entry name" value="MALTOSE-BINDING PERIPLASMIC PROTEIN"/>
    <property type="match status" value="1"/>
</dbReference>
<organism evidence="5 7">
    <name type="scientific">Ornithinimicrobium cerasi</name>
    <dbReference type="NCBI Taxonomy" id="2248773"/>
    <lineage>
        <taxon>Bacteria</taxon>
        <taxon>Bacillati</taxon>
        <taxon>Actinomycetota</taxon>
        <taxon>Actinomycetes</taxon>
        <taxon>Micrococcales</taxon>
        <taxon>Ornithinimicrobiaceae</taxon>
        <taxon>Ornithinimicrobium</taxon>
    </lineage>
</organism>
<keyword evidence="2" id="KW-0813">Transport</keyword>
<dbReference type="GO" id="GO:0055052">
    <property type="term" value="C:ATP-binding cassette (ABC) transporter complex, substrate-binding subunit-containing"/>
    <property type="evidence" value="ECO:0007669"/>
    <property type="project" value="TreeGrafter"/>
</dbReference>
<feature type="chain" id="PRO_5038223470" evidence="4">
    <location>
        <begin position="21"/>
        <end position="419"/>
    </location>
</feature>
<dbReference type="Gene3D" id="3.40.190.10">
    <property type="entry name" value="Periplasmic binding protein-like II"/>
    <property type="match status" value="1"/>
</dbReference>